<protein>
    <recommendedName>
        <fullName evidence="1">Divergent 4Fe-4S mono-cluster domain-containing protein</fullName>
    </recommendedName>
</protein>
<evidence type="ECO:0000313" key="2">
    <source>
        <dbReference type="EMBL" id="KGM06718.1"/>
    </source>
</evidence>
<gene>
    <name evidence="2" type="ORF">LP43_1210</name>
</gene>
<organism evidence="2 3">
    <name type="scientific">Methylophaga thiooxydans</name>
    <dbReference type="NCBI Taxonomy" id="392484"/>
    <lineage>
        <taxon>Bacteria</taxon>
        <taxon>Pseudomonadati</taxon>
        <taxon>Pseudomonadota</taxon>
        <taxon>Gammaproteobacteria</taxon>
        <taxon>Thiotrichales</taxon>
        <taxon>Piscirickettsiaceae</taxon>
        <taxon>Methylophaga</taxon>
    </lineage>
</organism>
<dbReference type="EMBL" id="JRQD01000003">
    <property type="protein sequence ID" value="KGM06718.1"/>
    <property type="molecule type" value="Genomic_DNA"/>
</dbReference>
<accession>A0A0A0BDW7</accession>
<dbReference type="Proteomes" id="UP000029999">
    <property type="component" value="Unassembled WGS sequence"/>
</dbReference>
<comment type="caution">
    <text evidence="2">The sequence shown here is derived from an EMBL/GenBank/DDBJ whole genome shotgun (WGS) entry which is preliminary data.</text>
</comment>
<dbReference type="Pfam" id="PF06902">
    <property type="entry name" value="Fer4_19"/>
    <property type="match status" value="1"/>
</dbReference>
<evidence type="ECO:0000259" key="1">
    <source>
        <dbReference type="Pfam" id="PF06902"/>
    </source>
</evidence>
<evidence type="ECO:0000313" key="3">
    <source>
        <dbReference type="Proteomes" id="UP000029999"/>
    </source>
</evidence>
<dbReference type="STRING" id="392484.LP43_1210"/>
<feature type="domain" description="Divergent 4Fe-4S mono-cluster" evidence="1">
    <location>
        <begin position="1"/>
        <end position="57"/>
    </location>
</feature>
<dbReference type="RefSeq" id="WP_036313217.1">
    <property type="nucleotide sequence ID" value="NZ_JADFAB010000075.1"/>
</dbReference>
<reference evidence="2 3" key="1">
    <citation type="submission" date="2014-09" db="EMBL/GenBank/DDBJ databases">
        <authorList>
            <person name="Grob C."/>
            <person name="Taubert M."/>
            <person name="Howat A.M."/>
            <person name="Burns O.J."/>
            <person name="Dixon J.L."/>
            <person name="Chen Y."/>
            <person name="Murrell J.C."/>
        </authorList>
    </citation>
    <scope>NUCLEOTIDE SEQUENCE [LARGE SCALE GENOMIC DNA]</scope>
    <source>
        <strain evidence="2">L4</strain>
    </source>
</reference>
<proteinExistence type="predicted"/>
<dbReference type="Gene3D" id="3.30.70.20">
    <property type="match status" value="1"/>
</dbReference>
<name>A0A0A0BDW7_9GAMM</name>
<dbReference type="InterPro" id="IPR010693">
    <property type="entry name" value="Divergent_4Fe-4S_mono-cluster"/>
</dbReference>
<dbReference type="SUPFAM" id="SSF54862">
    <property type="entry name" value="4Fe-4S ferredoxins"/>
    <property type="match status" value="1"/>
</dbReference>
<sequence>MKVNWDQNVCQHAGVCVTKYPSLYKIEDGQFVITIENASDELIRESVEKCPSGALTIED</sequence>
<dbReference type="AlphaFoldDB" id="A0A0A0BDW7"/>